<dbReference type="InterPro" id="IPR012337">
    <property type="entry name" value="RNaseH-like_sf"/>
</dbReference>
<evidence type="ECO:0000256" key="1">
    <source>
        <dbReference type="ARBA" id="ARBA00005755"/>
    </source>
</evidence>
<keyword evidence="11" id="KW-1185">Reference proteome</keyword>
<keyword evidence="7" id="KW-0238">DNA-binding</keyword>
<dbReference type="GO" id="GO:0003887">
    <property type="term" value="F:DNA-directed DNA polymerase activity"/>
    <property type="evidence" value="ECO:0007669"/>
    <property type="project" value="UniProtKB-KW"/>
</dbReference>
<dbReference type="AlphaFoldDB" id="A0AAE0W2Y9"/>
<dbReference type="InterPro" id="IPR023211">
    <property type="entry name" value="DNA_pol_palm_dom_sf"/>
</dbReference>
<proteinExistence type="inferred from homology"/>
<reference evidence="10" key="3">
    <citation type="submission" date="2023-05" db="EMBL/GenBank/DDBJ databases">
        <authorList>
            <person name="Smith C.H."/>
        </authorList>
    </citation>
    <scope>NUCLEOTIDE SEQUENCE</scope>
    <source>
        <strain evidence="10">CHS0354</strain>
        <tissue evidence="10">Mantle</tissue>
    </source>
</reference>
<reference evidence="10" key="2">
    <citation type="journal article" date="2021" name="Genome Biol. Evol.">
        <title>Developing a high-quality reference genome for a parasitic bivalve with doubly uniparental inheritance (Bivalvia: Unionida).</title>
        <authorList>
            <person name="Smith C.H."/>
        </authorList>
    </citation>
    <scope>NUCLEOTIDE SEQUENCE</scope>
    <source>
        <strain evidence="10">CHS0354</strain>
        <tissue evidence="10">Mantle</tissue>
    </source>
</reference>
<keyword evidence="3" id="KW-0808">Transferase</keyword>
<dbReference type="InterPro" id="IPR043502">
    <property type="entry name" value="DNA/RNA_pol_sf"/>
</dbReference>
<dbReference type="PANTHER" id="PTHR33568">
    <property type="entry name" value="DNA POLYMERASE"/>
    <property type="match status" value="1"/>
</dbReference>
<dbReference type="Proteomes" id="UP001195483">
    <property type="component" value="Unassembled WGS sequence"/>
</dbReference>
<feature type="domain" description="DNA-directed DNA polymerase family B mitochondria/virus" evidence="9">
    <location>
        <begin position="708"/>
        <end position="887"/>
    </location>
</feature>
<evidence type="ECO:0000256" key="4">
    <source>
        <dbReference type="ARBA" id="ARBA00022695"/>
    </source>
</evidence>
<dbReference type="EMBL" id="JAEAOA010002091">
    <property type="protein sequence ID" value="KAK3599551.1"/>
    <property type="molecule type" value="Genomic_DNA"/>
</dbReference>
<dbReference type="Gene3D" id="3.90.1600.10">
    <property type="entry name" value="Palm domain of DNA polymerase"/>
    <property type="match status" value="1"/>
</dbReference>
<dbReference type="InterPro" id="IPR036397">
    <property type="entry name" value="RNaseH_sf"/>
</dbReference>
<name>A0AAE0W2Y9_9BIVA</name>
<comment type="catalytic activity">
    <reaction evidence="8">
        <text>DNA(n) + a 2'-deoxyribonucleoside 5'-triphosphate = DNA(n+1) + diphosphate</text>
        <dbReference type="Rhea" id="RHEA:22508"/>
        <dbReference type="Rhea" id="RHEA-COMP:17339"/>
        <dbReference type="Rhea" id="RHEA-COMP:17340"/>
        <dbReference type="ChEBI" id="CHEBI:33019"/>
        <dbReference type="ChEBI" id="CHEBI:61560"/>
        <dbReference type="ChEBI" id="CHEBI:173112"/>
        <dbReference type="EC" id="2.7.7.7"/>
    </reaction>
</comment>
<dbReference type="EC" id="2.7.7.7" evidence="2"/>
<comment type="similarity">
    <text evidence="1">Belongs to the DNA polymerase type-B family.</text>
</comment>
<reference evidence="10" key="1">
    <citation type="journal article" date="2021" name="Genome Biol. Evol.">
        <title>A High-Quality Reference Genome for a Parasitic Bivalve with Doubly Uniparental Inheritance (Bivalvia: Unionida).</title>
        <authorList>
            <person name="Smith C.H."/>
        </authorList>
    </citation>
    <scope>NUCLEOTIDE SEQUENCE</scope>
    <source>
        <strain evidence="10">CHS0354</strain>
    </source>
</reference>
<evidence type="ECO:0000256" key="5">
    <source>
        <dbReference type="ARBA" id="ARBA00022705"/>
    </source>
</evidence>
<comment type="caution">
    <text evidence="10">The sequence shown here is derived from an EMBL/GenBank/DDBJ whole genome shotgun (WGS) entry which is preliminary data.</text>
</comment>
<evidence type="ECO:0000256" key="2">
    <source>
        <dbReference type="ARBA" id="ARBA00012417"/>
    </source>
</evidence>
<organism evidence="10 11">
    <name type="scientific">Potamilus streckersoni</name>
    <dbReference type="NCBI Taxonomy" id="2493646"/>
    <lineage>
        <taxon>Eukaryota</taxon>
        <taxon>Metazoa</taxon>
        <taxon>Spiralia</taxon>
        <taxon>Lophotrochozoa</taxon>
        <taxon>Mollusca</taxon>
        <taxon>Bivalvia</taxon>
        <taxon>Autobranchia</taxon>
        <taxon>Heteroconchia</taxon>
        <taxon>Palaeoheterodonta</taxon>
        <taxon>Unionida</taxon>
        <taxon>Unionoidea</taxon>
        <taxon>Unionidae</taxon>
        <taxon>Ambleminae</taxon>
        <taxon>Lampsilini</taxon>
        <taxon>Potamilus</taxon>
    </lineage>
</organism>
<dbReference type="Gene3D" id="3.40.960.10">
    <property type="entry name" value="VSR Endonuclease"/>
    <property type="match status" value="1"/>
</dbReference>
<sequence length="1179" mass="137442">MTHVSLPQGTGQRKKVFLVDNLRSIKKSLVQINNSQDKMCLARAIVVGRTYADKNNTPEWKRAWKTIQRSDRAKQQKEAELLLQQAGLAKDTPCGIPEMQKFQDVLAPRYTLKVHPQEVRGPLLFRGKDFQDGKYIHIYHHDEHFDAITRITAFLSYGYYCEKCDYGYNNREQHKHCGSKCEGCLASKPCLDEGQERVICSACQRTFVSPACYQQHLKTQGSQRKSACQLLRLCPTCGQGIRTNSAKAHVCSGKKKCHICHQMVDLEHQCYIQKYHSKHEEKEKEEVQKKKGNFIFFDFECMQETGIHIPNFCVAHRACEKCIQEPILTHCPHCSKIPGGREKIFRGPNTLTNFAQWVLDPIDETWSQEDIERYGDCHRFATVMAHNFSGYDGQFLLRYYTEQSTERPKVTLNGAKIISMQVGQVQFKDSMSYLAMSLSRMPKTFGMTEMAKGYFPHFYNTEANQHAVLPHLPEVHYYDPDNMRTEQREAFFAWYQTHASDPFDFQEEMLKYCRSDVDILRRCCGKFRELFMEHGGIDPLKEACTLAKACSLVYRQRFMPENTLAVITPQTTHFVKRQYSVKALRWLHYLCDKEDKWIQHARNGGGEKTIGRYSVDGWNLENPQIVYEFNGCLFHGCPICYPQRSTKNQFLQQTMEDLYQATCQRRLKLEEQGYQVIEMWEHEYDQRLKTDPEFKRIVESYKLSDPLNPRESLYGGRTNAACLLYQADEEKGEEIKYLDVCSLYPYVCKYCHFPVGHPQLLTEHIDMDNIRQYEGLIKCKVLPPTNLYHPVLPHHCQGKLMFPLCRTCAETCNQNHPCQHTQEERALTGTWVSVELFKALELGYRLLEVYEIYHFPKTEKYHKGDETQKGIFSEYVNAFLKLKQEASGYPSWCHTPESQKKFKEKYWEQEGITLDHVEKNEGRRSFAKVMLNCLWGKMAQRPCLPKTEYLSQLFRYFQMIHDKTKFIKHVDVVREDLLLVNYEEELDFVEANEFGNVIIAAYVTAHARLKLYEALELLGDRVLYFDTDSCIYISRLGQEQPKIEGDRLGAWTDEHPEDKILSFASGGPKNYGYEFRNPQGEVYTECKVKGLTLNYRTSQVVNFGVLKEALQSGQDGNFKVTTYQPNKIVRLPTHQIVSRPLEKVYQIVYQKRVRLPNHFTLPYGHADIAQHIKRDNVQD</sequence>
<feature type="domain" description="DNA-directed DNA polymerase family B mitochondria/virus" evidence="9">
    <location>
        <begin position="382"/>
        <end position="605"/>
    </location>
</feature>
<keyword evidence="6" id="KW-0239">DNA-directed DNA polymerase</keyword>
<evidence type="ECO:0000256" key="8">
    <source>
        <dbReference type="ARBA" id="ARBA00049244"/>
    </source>
</evidence>
<dbReference type="Pfam" id="PF03175">
    <property type="entry name" value="DNA_pol_B_2"/>
    <property type="match status" value="2"/>
</dbReference>
<evidence type="ECO:0000313" key="10">
    <source>
        <dbReference type="EMBL" id="KAK3599551.1"/>
    </source>
</evidence>
<gene>
    <name evidence="10" type="ORF">CHS0354_035786</name>
</gene>
<keyword evidence="5" id="KW-0235">DNA replication</keyword>
<dbReference type="Gene3D" id="3.30.420.10">
    <property type="entry name" value="Ribonuclease H-like superfamily/Ribonuclease H"/>
    <property type="match status" value="1"/>
</dbReference>
<dbReference type="SUPFAM" id="SSF53098">
    <property type="entry name" value="Ribonuclease H-like"/>
    <property type="match status" value="1"/>
</dbReference>
<keyword evidence="4" id="KW-0548">Nucleotidyltransferase</keyword>
<evidence type="ECO:0000256" key="7">
    <source>
        <dbReference type="ARBA" id="ARBA00023125"/>
    </source>
</evidence>
<protein>
    <recommendedName>
        <fullName evidence="2">DNA-directed DNA polymerase</fullName>
        <ecNumber evidence="2">2.7.7.7</ecNumber>
    </recommendedName>
</protein>
<evidence type="ECO:0000256" key="6">
    <source>
        <dbReference type="ARBA" id="ARBA00022932"/>
    </source>
</evidence>
<dbReference type="GO" id="GO:0006260">
    <property type="term" value="P:DNA replication"/>
    <property type="evidence" value="ECO:0007669"/>
    <property type="project" value="UniProtKB-KW"/>
</dbReference>
<dbReference type="SUPFAM" id="SSF56672">
    <property type="entry name" value="DNA/RNA polymerases"/>
    <property type="match status" value="1"/>
</dbReference>
<dbReference type="PANTHER" id="PTHR33568:SF3">
    <property type="entry name" value="DNA-DIRECTED DNA POLYMERASE"/>
    <property type="match status" value="1"/>
</dbReference>
<dbReference type="InterPro" id="IPR004868">
    <property type="entry name" value="DNA-dir_DNA_pol_B_mt/vir"/>
</dbReference>
<dbReference type="GO" id="GO:0003677">
    <property type="term" value="F:DNA binding"/>
    <property type="evidence" value="ECO:0007669"/>
    <property type="project" value="UniProtKB-KW"/>
</dbReference>
<accession>A0AAE0W2Y9</accession>
<evidence type="ECO:0000256" key="3">
    <source>
        <dbReference type="ARBA" id="ARBA00022679"/>
    </source>
</evidence>
<evidence type="ECO:0000259" key="9">
    <source>
        <dbReference type="Pfam" id="PF03175"/>
    </source>
</evidence>
<dbReference type="GO" id="GO:0000166">
    <property type="term" value="F:nucleotide binding"/>
    <property type="evidence" value="ECO:0007669"/>
    <property type="project" value="InterPro"/>
</dbReference>
<evidence type="ECO:0000313" key="11">
    <source>
        <dbReference type="Proteomes" id="UP001195483"/>
    </source>
</evidence>